<feature type="chain" id="PRO_5047392546" description="Lipoprotein" evidence="2">
    <location>
        <begin position="21"/>
        <end position="62"/>
    </location>
</feature>
<evidence type="ECO:0000256" key="1">
    <source>
        <dbReference type="SAM" id="MobiDB-lite"/>
    </source>
</evidence>
<keyword evidence="4" id="KW-1185">Reference proteome</keyword>
<sequence>MTLAHHAPALALLAALTACAVLLLREGHCDRTRPGHGRQRPHSRDVGTAQQDTDAIEGDPTA</sequence>
<keyword evidence="2" id="KW-0732">Signal</keyword>
<evidence type="ECO:0000256" key="2">
    <source>
        <dbReference type="SAM" id="SignalP"/>
    </source>
</evidence>
<evidence type="ECO:0000313" key="3">
    <source>
        <dbReference type="EMBL" id="WSC14333.1"/>
    </source>
</evidence>
<feature type="signal peptide" evidence="2">
    <location>
        <begin position="1"/>
        <end position="20"/>
    </location>
</feature>
<proteinExistence type="predicted"/>
<evidence type="ECO:0008006" key="5">
    <source>
        <dbReference type="Google" id="ProtNLM"/>
    </source>
</evidence>
<feature type="region of interest" description="Disordered" evidence="1">
    <location>
        <begin position="29"/>
        <end position="62"/>
    </location>
</feature>
<name>A0ABZ1G376_9ACTN</name>
<reference evidence="3 4" key="1">
    <citation type="submission" date="2022-10" db="EMBL/GenBank/DDBJ databases">
        <title>The complete genomes of actinobacterial strains from the NBC collection.</title>
        <authorList>
            <person name="Joergensen T.S."/>
            <person name="Alvarez Arevalo M."/>
            <person name="Sterndorff E.B."/>
            <person name="Faurdal D."/>
            <person name="Vuksanovic O."/>
            <person name="Mourched A.-S."/>
            <person name="Charusanti P."/>
            <person name="Shaw S."/>
            <person name="Blin K."/>
            <person name="Weber T."/>
        </authorList>
    </citation>
    <scope>NUCLEOTIDE SEQUENCE [LARGE SCALE GENOMIC DNA]</scope>
    <source>
        <strain evidence="3 4">NBC 01769</strain>
    </source>
</reference>
<evidence type="ECO:0000313" key="4">
    <source>
        <dbReference type="Proteomes" id="UP001330827"/>
    </source>
</evidence>
<accession>A0ABZ1G376</accession>
<dbReference type="Proteomes" id="UP001330827">
    <property type="component" value="Chromosome"/>
</dbReference>
<dbReference type="RefSeq" id="WP_326592796.1">
    <property type="nucleotide sequence ID" value="NZ_CP109114.1"/>
</dbReference>
<gene>
    <name evidence="3" type="ORF">OIE64_16785</name>
</gene>
<dbReference type="EMBL" id="CP109114">
    <property type="protein sequence ID" value="WSC14333.1"/>
    <property type="molecule type" value="Genomic_DNA"/>
</dbReference>
<organism evidence="3 4">
    <name type="scientific">Streptomyces brevispora</name>
    <dbReference type="NCBI Taxonomy" id="887462"/>
    <lineage>
        <taxon>Bacteria</taxon>
        <taxon>Bacillati</taxon>
        <taxon>Actinomycetota</taxon>
        <taxon>Actinomycetes</taxon>
        <taxon>Kitasatosporales</taxon>
        <taxon>Streptomycetaceae</taxon>
        <taxon>Streptomyces</taxon>
    </lineage>
</organism>
<protein>
    <recommendedName>
        <fullName evidence="5">Lipoprotein</fullName>
    </recommendedName>
</protein>